<dbReference type="InterPro" id="IPR043744">
    <property type="entry name" value="DUF5689"/>
</dbReference>
<gene>
    <name evidence="2" type="ORF">SAMN04488024_110104</name>
</gene>
<evidence type="ECO:0000313" key="3">
    <source>
        <dbReference type="Proteomes" id="UP000199455"/>
    </source>
</evidence>
<proteinExistence type="predicted"/>
<sequence length="539" mass="58146">MKKILLYSILLFTVPFIWCGCKKSNYPGGVVSNYIPLFDLRSLYKGEDVTLSTDNMFGANSIAAVVISDHSGKNLPEGILIVQDRIRLNELRGIQIPIGTEAAKYVPGDSVQINVEGGVLKRVNGNLQITNVSPSAVKKVASNRTIAKNRVPSSFILANPDKYESTLLAIVKGGFDPLPTPTDILSGDKKLNDGFGDITLHTAANATFANNRLQFSANYYGIIINKVNSTGDLVPEHHMRTIKDVITLSSTPEIPDFIISGWIPDPKGTNANNNYIQFIATRDIDFAATPFSVVTTNNAGASTPTGFPANGWATGGLRTYKFNLTSGSVKKGGYFYVGGTGKMINSSNSTPIPAAQYIRAINYSTTAGDGFGSITNTLLANSGNAYGIAAFKGTTVTSTTRPMDVVFIHNGGSLFTPGPPAQGYLITNTDFYDVYDPLEVDISDSNKGYQPYYLQGTNTLKFNYHNNSVADLGWYYKAGGVYSVTLGKWVKARSMKYIILSKVAPVATMATIEDDNVVINYGAAGEEISRDTIPPTRIK</sequence>
<protein>
    <recommendedName>
        <fullName evidence="1">DUF5689 domain-containing protein</fullName>
    </recommendedName>
</protein>
<dbReference type="RefSeq" id="WP_090771571.1">
    <property type="nucleotide sequence ID" value="NZ_FMZH01000010.1"/>
</dbReference>
<keyword evidence="3" id="KW-1185">Reference proteome</keyword>
<accession>A0A1G6ZH74</accession>
<dbReference type="Pfam" id="PF18942">
    <property type="entry name" value="DUF5689"/>
    <property type="match status" value="1"/>
</dbReference>
<feature type="domain" description="DUF5689" evidence="1">
    <location>
        <begin position="35"/>
        <end position="235"/>
    </location>
</feature>
<organism evidence="2 3">
    <name type="scientific">Pedobacter soli</name>
    <dbReference type="NCBI Taxonomy" id="390242"/>
    <lineage>
        <taxon>Bacteria</taxon>
        <taxon>Pseudomonadati</taxon>
        <taxon>Bacteroidota</taxon>
        <taxon>Sphingobacteriia</taxon>
        <taxon>Sphingobacteriales</taxon>
        <taxon>Sphingobacteriaceae</taxon>
        <taxon>Pedobacter</taxon>
    </lineage>
</organism>
<evidence type="ECO:0000259" key="1">
    <source>
        <dbReference type="Pfam" id="PF18942"/>
    </source>
</evidence>
<dbReference type="STRING" id="390242.SAMN04488024_110104"/>
<dbReference type="Proteomes" id="UP000199455">
    <property type="component" value="Unassembled WGS sequence"/>
</dbReference>
<dbReference type="AlphaFoldDB" id="A0A1G6ZH74"/>
<dbReference type="PROSITE" id="PS51257">
    <property type="entry name" value="PROKAR_LIPOPROTEIN"/>
    <property type="match status" value="1"/>
</dbReference>
<dbReference type="EMBL" id="FMZH01000010">
    <property type="protein sequence ID" value="SDE01753.1"/>
    <property type="molecule type" value="Genomic_DNA"/>
</dbReference>
<reference evidence="3" key="1">
    <citation type="submission" date="2016-10" db="EMBL/GenBank/DDBJ databases">
        <authorList>
            <person name="Varghese N."/>
            <person name="Submissions S."/>
        </authorList>
    </citation>
    <scope>NUCLEOTIDE SEQUENCE [LARGE SCALE GENOMIC DNA]</scope>
    <source>
        <strain evidence="3">DSM 18609</strain>
    </source>
</reference>
<name>A0A1G6ZH74_9SPHI</name>
<evidence type="ECO:0000313" key="2">
    <source>
        <dbReference type="EMBL" id="SDE01753.1"/>
    </source>
</evidence>